<evidence type="ECO:0000259" key="2">
    <source>
        <dbReference type="PROSITE" id="PS50830"/>
    </source>
</evidence>
<keyword evidence="1" id="KW-0732">Signal</keyword>
<keyword evidence="3" id="KW-0378">Hydrolase</keyword>
<protein>
    <submittedName>
        <fullName evidence="3">Uncharacterized endonuclease</fullName>
        <ecNumber evidence="3">3.1.-.-</ecNumber>
    </submittedName>
</protein>
<dbReference type="AlphaFoldDB" id="A0A2X0R872"/>
<sequence length="166" mass="18869">MPYCTRFVILAAALLFSLPSLADILEGRVVGISDGDTVTVLDASKTQYKIRLQGIDAPEKKQAFGNKSKESLSAWLFNNQVTVEYSKKDKYGRILGKILVNGIDANLEQIKAGMSWHYKKYQNEQSDDDRKLYAQAEAKAQEEKRGLWIDTDPVPPWEWRRSKISN</sequence>
<accession>A0A2X0R872</accession>
<keyword evidence="3" id="KW-0540">Nuclease</keyword>
<dbReference type="GO" id="GO:0004519">
    <property type="term" value="F:endonuclease activity"/>
    <property type="evidence" value="ECO:0007669"/>
    <property type="project" value="UniProtKB-KW"/>
</dbReference>
<dbReference type="PROSITE" id="PS50830">
    <property type="entry name" value="TNASE_3"/>
    <property type="match status" value="1"/>
</dbReference>
<dbReference type="Pfam" id="PF00565">
    <property type="entry name" value="SNase"/>
    <property type="match status" value="1"/>
</dbReference>
<dbReference type="GO" id="GO:0003676">
    <property type="term" value="F:nucleic acid binding"/>
    <property type="evidence" value="ECO:0007669"/>
    <property type="project" value="InterPro"/>
</dbReference>
<dbReference type="SMART" id="SM00318">
    <property type="entry name" value="SNc"/>
    <property type="match status" value="1"/>
</dbReference>
<organism evidence="3">
    <name type="scientific">Candidatus Nitrotoga fabula</name>
    <dbReference type="NCBI Taxonomy" id="2182327"/>
    <lineage>
        <taxon>Bacteria</taxon>
        <taxon>Pseudomonadati</taxon>
        <taxon>Pseudomonadota</taxon>
        <taxon>Betaproteobacteria</taxon>
        <taxon>Nitrosomonadales</taxon>
        <taxon>Gallionellaceae</taxon>
        <taxon>Candidatus Nitrotoga</taxon>
    </lineage>
</organism>
<evidence type="ECO:0000313" key="3">
    <source>
        <dbReference type="EMBL" id="SPS06242.1"/>
    </source>
</evidence>
<dbReference type="InterPro" id="IPR035437">
    <property type="entry name" value="SNase_OB-fold_sf"/>
</dbReference>
<reference evidence="3" key="1">
    <citation type="submission" date="2018-05" db="EMBL/GenBank/DDBJ databases">
        <authorList>
            <person name="Lanie J.A."/>
            <person name="Ng W.-L."/>
            <person name="Kazmierczak K.M."/>
            <person name="Andrzejewski T.M."/>
            <person name="Davidsen T.M."/>
            <person name="Wayne K.J."/>
            <person name="Tettelin H."/>
            <person name="Glass J.I."/>
            <person name="Rusch D."/>
            <person name="Podicherti R."/>
            <person name="Tsui H.-C.T."/>
            <person name="Winkler M.E."/>
        </authorList>
    </citation>
    <scope>NUCLEOTIDE SEQUENCE</scope>
    <source>
        <strain evidence="3">KNB</strain>
    </source>
</reference>
<dbReference type="InterPro" id="IPR002071">
    <property type="entry name" value="Thermonucl_AS"/>
</dbReference>
<dbReference type="PANTHER" id="PTHR12302:SF26">
    <property type="entry name" value="BLR1266 PROTEIN"/>
    <property type="match status" value="1"/>
</dbReference>
<dbReference type="PROSITE" id="PS01123">
    <property type="entry name" value="TNASE_1"/>
    <property type="match status" value="1"/>
</dbReference>
<proteinExistence type="predicted"/>
<feature type="domain" description="TNase-like" evidence="2">
    <location>
        <begin position="23"/>
        <end position="150"/>
    </location>
</feature>
<keyword evidence="3" id="KW-0255">Endonuclease</keyword>
<dbReference type="PANTHER" id="PTHR12302">
    <property type="entry name" value="EBNA2 BINDING PROTEIN P100"/>
    <property type="match status" value="1"/>
</dbReference>
<dbReference type="GO" id="GO:0016787">
    <property type="term" value="F:hydrolase activity"/>
    <property type="evidence" value="ECO:0007669"/>
    <property type="project" value="UniProtKB-KW"/>
</dbReference>
<dbReference type="SUPFAM" id="SSF50199">
    <property type="entry name" value="Staphylococcal nuclease"/>
    <property type="match status" value="1"/>
</dbReference>
<feature type="signal peptide" evidence="1">
    <location>
        <begin position="1"/>
        <end position="22"/>
    </location>
</feature>
<dbReference type="Gene3D" id="2.40.50.90">
    <property type="match status" value="1"/>
</dbReference>
<evidence type="ECO:0000256" key="1">
    <source>
        <dbReference type="SAM" id="SignalP"/>
    </source>
</evidence>
<dbReference type="EMBL" id="LS423452">
    <property type="protein sequence ID" value="SPS06242.1"/>
    <property type="molecule type" value="Genomic_DNA"/>
</dbReference>
<dbReference type="InterPro" id="IPR016071">
    <property type="entry name" value="Staphylococal_nuclease_OB-fold"/>
</dbReference>
<dbReference type="EC" id="3.1.-.-" evidence="3"/>
<gene>
    <name evidence="3" type="ORF">NITFAB_1832</name>
</gene>
<feature type="chain" id="PRO_5016072950" evidence="1">
    <location>
        <begin position="23"/>
        <end position="166"/>
    </location>
</feature>
<name>A0A2X0R872_9PROT</name>